<gene>
    <name evidence="3" type="ORF">GRX08_07285</name>
    <name evidence="4" type="ORF">JYC20_001607</name>
</gene>
<evidence type="ECO:0000259" key="2">
    <source>
        <dbReference type="PROSITE" id="PS51691"/>
    </source>
</evidence>
<accession>A0A6C8B7N5</accession>
<feature type="domain" description="Peptidase S6" evidence="2">
    <location>
        <begin position="22"/>
        <end position="50"/>
    </location>
</feature>
<dbReference type="EMBL" id="AANKUT010000007">
    <property type="protein sequence ID" value="EDP3991686.1"/>
    <property type="molecule type" value="Genomic_DNA"/>
</dbReference>
<reference evidence="3" key="1">
    <citation type="submission" date="2019-12" db="EMBL/GenBank/DDBJ databases">
        <authorList>
            <consortium name="PulseNet: The National Subtyping Network for Foodborne Disease Surveillance"/>
            <person name="Tarr C.L."/>
            <person name="Trees E."/>
            <person name="Katz L.S."/>
            <person name="Carleton-Romer H.A."/>
            <person name="Stroika S."/>
            <person name="Kucerova Z."/>
            <person name="Roache K.F."/>
            <person name="Sabol A.L."/>
            <person name="Besser J."/>
            <person name="Gerner-Smidt P."/>
        </authorList>
    </citation>
    <scope>NUCLEOTIDE SEQUENCE</scope>
    <source>
        <strain evidence="3">PNUSAC014547</strain>
    </source>
</reference>
<dbReference type="Proteomes" id="UP000735326">
    <property type="component" value="Unassembled WGS sequence"/>
</dbReference>
<feature type="chain" id="PRO_5041171124" description="Peptidase S6 domain-containing protein" evidence="1">
    <location>
        <begin position="22"/>
        <end position="50"/>
    </location>
</feature>
<protein>
    <recommendedName>
        <fullName evidence="2">Peptidase S6 domain-containing protein</fullName>
    </recommendedName>
</protein>
<comment type="caution">
    <text evidence="3">The sequence shown here is derived from an EMBL/GenBank/DDBJ whole genome shotgun (WGS) entry which is preliminary data.</text>
</comment>
<dbReference type="PROSITE" id="PS51691">
    <property type="entry name" value="PEPTIDASE_S6"/>
    <property type="match status" value="1"/>
</dbReference>
<dbReference type="InterPro" id="IPR030396">
    <property type="entry name" value="Peptidase_S6_dom"/>
</dbReference>
<keyword evidence="1" id="KW-0732">Signal</keyword>
<reference evidence="4" key="2">
    <citation type="submission" date="2021-02" db="EMBL/GenBank/DDBJ databases">
        <authorList>
            <consortium name="PulseNet: The National Subtyping Network for Foodborne Disease Surveillance"/>
        </authorList>
    </citation>
    <scope>NUCLEOTIDE SEQUENCE</scope>
    <source>
        <strain evidence="4">PNUSAC020384</strain>
    </source>
</reference>
<feature type="signal peptide" evidence="1">
    <location>
        <begin position="1"/>
        <end position="21"/>
    </location>
</feature>
<sequence>MKLKLSFCALMAFGFSNYLFASAIDPKFYFQEYLDFASNKGKFQVGQIGF</sequence>
<dbReference type="GO" id="GO:0004175">
    <property type="term" value="F:endopeptidase activity"/>
    <property type="evidence" value="ECO:0007669"/>
    <property type="project" value="InterPro"/>
</dbReference>
<evidence type="ECO:0000256" key="1">
    <source>
        <dbReference type="SAM" id="SignalP"/>
    </source>
</evidence>
<dbReference type="EMBL" id="AAYVUT010000011">
    <property type="protein sequence ID" value="EHB2512422.1"/>
    <property type="molecule type" value="Genomic_DNA"/>
</dbReference>
<evidence type="ECO:0000313" key="3">
    <source>
        <dbReference type="EMBL" id="EDP3991686.1"/>
    </source>
</evidence>
<proteinExistence type="predicted"/>
<dbReference type="Gene3D" id="2.40.10.120">
    <property type="match status" value="1"/>
</dbReference>
<dbReference type="AlphaFoldDB" id="A0A6C8B7N5"/>
<evidence type="ECO:0000313" key="4">
    <source>
        <dbReference type="EMBL" id="EHB2512422.1"/>
    </source>
</evidence>
<organism evidence="3">
    <name type="scientific">Campylobacter jejuni</name>
    <dbReference type="NCBI Taxonomy" id="197"/>
    <lineage>
        <taxon>Bacteria</taxon>
        <taxon>Pseudomonadati</taxon>
        <taxon>Campylobacterota</taxon>
        <taxon>Epsilonproteobacteria</taxon>
        <taxon>Campylobacterales</taxon>
        <taxon>Campylobacteraceae</taxon>
        <taxon>Campylobacter</taxon>
    </lineage>
</organism>
<name>A0A6C8B7N5_CAMJU</name>